<dbReference type="PATRIC" id="fig|55802.8.peg.2300"/>
<gene>
    <name evidence="1" type="ORF">TBCH5v1_2320</name>
</gene>
<dbReference type="EMBL" id="CP013050">
    <property type="protein sequence ID" value="ALM76215.1"/>
    <property type="molecule type" value="Genomic_DNA"/>
</dbReference>
<reference evidence="1 2" key="1">
    <citation type="journal article" date="2016" name="Genome Announc.">
        <title>Complete genome sequence of the hyperthermophilic and piezophilic archaeon Thermococcus barophilus Ch5, capable of growth at the expense of hydrogenogenesis from carbon monoxide and formate.</title>
        <authorList>
            <person name="Oger P."/>
            <person name="Sokolova T.G."/>
            <person name="Kozhevnikova D.A."/>
            <person name="Taranov E.A."/>
            <person name="Vannier P."/>
            <person name="Lee H.S."/>
            <person name="Kwon K.K."/>
            <person name="Kang S.G."/>
            <person name="Lee J.H."/>
            <person name="Bonch-Osmolovskaya E.A."/>
            <person name="Lebedinsky A.V."/>
        </authorList>
    </citation>
    <scope>NUCLEOTIDE SEQUENCE [LARGE SCALE GENOMIC DNA]</scope>
    <source>
        <strain evidence="2">Ch5</strain>
    </source>
</reference>
<dbReference type="STRING" id="55802.TBCH5v1_2320"/>
<proteinExistence type="predicted"/>
<organism evidence="1 2">
    <name type="scientific">Thermococcus barophilus</name>
    <dbReference type="NCBI Taxonomy" id="55802"/>
    <lineage>
        <taxon>Archaea</taxon>
        <taxon>Methanobacteriati</taxon>
        <taxon>Methanobacteriota</taxon>
        <taxon>Thermococci</taxon>
        <taxon>Thermococcales</taxon>
        <taxon>Thermococcaceae</taxon>
        <taxon>Thermococcus</taxon>
    </lineage>
</organism>
<protein>
    <submittedName>
        <fullName evidence="1">Uncharacterized protein</fullName>
    </submittedName>
</protein>
<sequence>MKPSYSNPSFFSVTAKIFAIVSLIFLLYFAHSTFAENELQKRLYELGYPTEGFIVVNNTMKFADGHIVRFEGNYVEDYPITAEEALNILNNYLAEYNLKLKKYDMRIEPEIKSLSEKEENGKLYWVFELYIKKGSSKFFAGLAYVERKQGLVKIKGLLD</sequence>
<dbReference type="RefSeq" id="WP_056934643.1">
    <property type="nucleotide sequence ID" value="NZ_CP013050.1"/>
</dbReference>
<dbReference type="Proteomes" id="UP000066042">
    <property type="component" value="Chromosome"/>
</dbReference>
<name>A0A0S1XEL1_THEBA</name>
<accession>A0A0S1XEL1</accession>
<dbReference type="GeneID" id="26137537"/>
<dbReference type="AlphaFoldDB" id="A0A0S1XEL1"/>
<evidence type="ECO:0000313" key="1">
    <source>
        <dbReference type="EMBL" id="ALM76215.1"/>
    </source>
</evidence>
<evidence type="ECO:0000313" key="2">
    <source>
        <dbReference type="Proteomes" id="UP000066042"/>
    </source>
</evidence>